<dbReference type="Proteomes" id="UP000051574">
    <property type="component" value="Unassembled WGS sequence"/>
</dbReference>
<evidence type="ECO:0000313" key="1">
    <source>
        <dbReference type="EMBL" id="KRT83820.1"/>
    </source>
</evidence>
<dbReference type="OrthoDB" id="1695393at2759"/>
<dbReference type="PANTHER" id="PTHR32059:SF0">
    <property type="entry name" value="RAB11-BINDING PROTEIN RELCH"/>
    <property type="match status" value="1"/>
</dbReference>
<dbReference type="InterPro" id="IPR011989">
    <property type="entry name" value="ARM-like"/>
</dbReference>
<sequence>RVAGYLKTRLLKNLLHKLNDYLKIIKQESPSKSNSYSDLVVKLLVVLDHLLPHVLMYVINVTNVIERTEKDAKMEIRQDLLNLCTSLTNPSHFTKPEVNVGAIIYEFDKLIEENPEASWSEMDWLLDNIIPDLLNNLSHVETTSHVQMQHFIDLFSHLCVVFGKHFTKHKIAPIFKVHIENLEQILSNFNQYCPSLNVIPVYLVSVLSNCDNGDIGTILKKFLCALPLCGTPLDCLEMTVKGLCHKGLQEIVVVSLWEAVVHQRPLVRAASAGLFSSIIKLCNEVLLSTKITAAIVTLANDSDILVRTATVPALGCLITDCKIKEVHDKAYMQLETYLSDTNVLENHTLIRQLIVTMGNIVLSCKITFKDEVIFPKLHYLASYTYQMTNQTRKVDMAAALIEAYSKILLCGTLESFKVTNYILPGLRYVLHINTAITQQFIGPQ</sequence>
<dbReference type="GO" id="GO:0032367">
    <property type="term" value="P:intracellular cholesterol transport"/>
    <property type="evidence" value="ECO:0007669"/>
    <property type="project" value="InterPro"/>
</dbReference>
<comment type="caution">
    <text evidence="1">The sequence shown here is derived from an EMBL/GenBank/DDBJ whole genome shotgun (WGS) entry which is preliminary data.</text>
</comment>
<dbReference type="InterPro" id="IPR040362">
    <property type="entry name" value="RELCH"/>
</dbReference>
<reference evidence="1 2" key="1">
    <citation type="submission" date="2015-09" db="EMBL/GenBank/DDBJ databases">
        <title>Draft genome of the scarab beetle Oryctes borbonicus.</title>
        <authorList>
            <person name="Meyer J.M."/>
            <person name="Markov G.V."/>
            <person name="Baskaran P."/>
            <person name="Herrmann M."/>
            <person name="Sommer R.J."/>
            <person name="Roedelsperger C."/>
        </authorList>
    </citation>
    <scope>NUCLEOTIDE SEQUENCE [LARGE SCALE GENOMIC DNA]</scope>
    <source>
        <strain evidence="1">OB123</strain>
        <tissue evidence="1">Whole animal</tissue>
    </source>
</reference>
<dbReference type="AlphaFoldDB" id="A0A0T6B921"/>
<accession>A0A0T6B921</accession>
<dbReference type="EMBL" id="LJIG01009068">
    <property type="protein sequence ID" value="KRT83820.1"/>
    <property type="molecule type" value="Genomic_DNA"/>
</dbReference>
<evidence type="ECO:0000313" key="2">
    <source>
        <dbReference type="Proteomes" id="UP000051574"/>
    </source>
</evidence>
<dbReference type="InterPro" id="IPR016024">
    <property type="entry name" value="ARM-type_fold"/>
</dbReference>
<dbReference type="GO" id="GO:0055037">
    <property type="term" value="C:recycling endosome"/>
    <property type="evidence" value="ECO:0007669"/>
    <property type="project" value="TreeGrafter"/>
</dbReference>
<feature type="non-terminal residue" evidence="1">
    <location>
        <position position="1"/>
    </location>
</feature>
<dbReference type="PANTHER" id="PTHR32059">
    <property type="entry name" value="RAB11-BINDING PROTEIN RELCH"/>
    <property type="match status" value="1"/>
</dbReference>
<dbReference type="Gene3D" id="1.25.10.10">
    <property type="entry name" value="Leucine-rich Repeat Variant"/>
    <property type="match status" value="1"/>
</dbReference>
<protein>
    <recommendedName>
        <fullName evidence="3">HEAT domain-containing protein</fullName>
    </recommendedName>
</protein>
<keyword evidence="2" id="KW-1185">Reference proteome</keyword>
<evidence type="ECO:0008006" key="3">
    <source>
        <dbReference type="Google" id="ProtNLM"/>
    </source>
</evidence>
<dbReference type="SUPFAM" id="SSF48371">
    <property type="entry name" value="ARM repeat"/>
    <property type="match status" value="1"/>
</dbReference>
<dbReference type="GO" id="GO:0005802">
    <property type="term" value="C:trans-Golgi network"/>
    <property type="evidence" value="ECO:0007669"/>
    <property type="project" value="InterPro"/>
</dbReference>
<name>A0A0T6B921_9SCAR</name>
<organism evidence="1 2">
    <name type="scientific">Oryctes borbonicus</name>
    <dbReference type="NCBI Taxonomy" id="1629725"/>
    <lineage>
        <taxon>Eukaryota</taxon>
        <taxon>Metazoa</taxon>
        <taxon>Ecdysozoa</taxon>
        <taxon>Arthropoda</taxon>
        <taxon>Hexapoda</taxon>
        <taxon>Insecta</taxon>
        <taxon>Pterygota</taxon>
        <taxon>Neoptera</taxon>
        <taxon>Endopterygota</taxon>
        <taxon>Coleoptera</taxon>
        <taxon>Polyphaga</taxon>
        <taxon>Scarabaeiformia</taxon>
        <taxon>Scarabaeidae</taxon>
        <taxon>Dynastinae</taxon>
        <taxon>Oryctes</taxon>
    </lineage>
</organism>
<proteinExistence type="predicted"/>
<gene>
    <name evidence="1" type="ORF">AMK59_3189</name>
</gene>